<reference evidence="1" key="1">
    <citation type="journal article" date="2015" name="ISME J.">
        <title>Draft Genome Sequence of Streptomyces incarnatus NRRL8089, which Produces the Nucleoside Antibiotic Sinefungin.</title>
        <authorList>
            <person name="Oshima K."/>
            <person name="Hattori M."/>
            <person name="Shimizu H."/>
            <person name="Fukuda K."/>
            <person name="Nemoto M."/>
            <person name="Inagaki K."/>
            <person name="Tamura T."/>
        </authorList>
    </citation>
    <scope>NUCLEOTIDE SEQUENCE</scope>
    <source>
        <strain evidence="1">FACHB-1277</strain>
    </source>
</reference>
<dbReference type="EMBL" id="JACJPY010000115">
    <property type="protein sequence ID" value="MBD2152537.1"/>
    <property type="molecule type" value="Genomic_DNA"/>
</dbReference>
<accession>A0A926UWK3</accession>
<name>A0A926UWK3_9CYAN</name>
<reference evidence="1" key="2">
    <citation type="submission" date="2020-08" db="EMBL/GenBank/DDBJ databases">
        <authorList>
            <person name="Chen M."/>
            <person name="Teng W."/>
            <person name="Zhao L."/>
            <person name="Hu C."/>
            <person name="Zhou Y."/>
            <person name="Han B."/>
            <person name="Song L."/>
            <person name="Shu W."/>
        </authorList>
    </citation>
    <scope>NUCLEOTIDE SEQUENCE</scope>
    <source>
        <strain evidence="1">FACHB-1277</strain>
    </source>
</reference>
<evidence type="ECO:0000313" key="2">
    <source>
        <dbReference type="Proteomes" id="UP000631421"/>
    </source>
</evidence>
<dbReference type="NCBIfam" id="NF041519">
    <property type="entry name" value="bluetail"/>
    <property type="match status" value="1"/>
</dbReference>
<protein>
    <submittedName>
        <fullName evidence="1">Uncharacterized protein</fullName>
    </submittedName>
</protein>
<dbReference type="AlphaFoldDB" id="A0A926UWK3"/>
<gene>
    <name evidence="1" type="ORF">H6F44_20795</name>
</gene>
<dbReference type="RefSeq" id="WP_190353004.1">
    <property type="nucleotide sequence ID" value="NZ_JACJPY010000115.1"/>
</dbReference>
<organism evidence="1 2">
    <name type="scientific">Pseudanabaena cinerea FACHB-1277</name>
    <dbReference type="NCBI Taxonomy" id="2949581"/>
    <lineage>
        <taxon>Bacteria</taxon>
        <taxon>Bacillati</taxon>
        <taxon>Cyanobacteriota</taxon>
        <taxon>Cyanophyceae</taxon>
        <taxon>Pseudanabaenales</taxon>
        <taxon>Pseudanabaenaceae</taxon>
        <taxon>Pseudanabaena</taxon>
        <taxon>Pseudanabaena cinerea</taxon>
    </lineage>
</organism>
<evidence type="ECO:0000313" key="1">
    <source>
        <dbReference type="EMBL" id="MBD2152537.1"/>
    </source>
</evidence>
<dbReference type="Proteomes" id="UP000631421">
    <property type="component" value="Unassembled WGS sequence"/>
</dbReference>
<keyword evidence="2" id="KW-1185">Reference proteome</keyword>
<sequence length="125" mass="13367">MTCDWQVVEVWIDPMQSTPYLLMLMGDRIALKSLPSSVFNAGVFSNSTLSGAISSAYTDVNPNLAGNQALGANQAVFFRWNGSKYVSVNDGLAPFNTNTDLVINVTGMTSTMATGALTPTNYFAV</sequence>
<comment type="caution">
    <text evidence="1">The sequence shown here is derived from an EMBL/GenBank/DDBJ whole genome shotgun (WGS) entry which is preliminary data.</text>
</comment>
<proteinExistence type="predicted"/>
<dbReference type="InterPro" id="IPR048165">
    <property type="entry name" value="Bluetail_dom"/>
</dbReference>